<comment type="caution">
    <text evidence="3">The sequence shown here is derived from an EMBL/GenBank/DDBJ whole genome shotgun (WGS) entry which is preliminary data.</text>
</comment>
<gene>
    <name evidence="3" type="ORF">AB6713_16450</name>
</gene>
<keyword evidence="4" id="KW-1185">Reference proteome</keyword>
<dbReference type="Pfam" id="PF13539">
    <property type="entry name" value="Peptidase_M15_4"/>
    <property type="match status" value="1"/>
</dbReference>
<dbReference type="Gene3D" id="3.30.1380.10">
    <property type="match status" value="1"/>
</dbReference>
<dbReference type="InterPro" id="IPR009045">
    <property type="entry name" value="Zn_M74/Hedgehog-like"/>
</dbReference>
<dbReference type="RefSeq" id="WP_370565553.1">
    <property type="nucleotide sequence ID" value="NZ_JBFWIB010000019.1"/>
</dbReference>
<name>A0ABV4HTW0_9GAMM</name>
<evidence type="ECO:0000256" key="1">
    <source>
        <dbReference type="SAM" id="MobiDB-lite"/>
    </source>
</evidence>
<evidence type="ECO:0000259" key="2">
    <source>
        <dbReference type="Pfam" id="PF13539"/>
    </source>
</evidence>
<reference evidence="3 4" key="1">
    <citation type="submission" date="2024-07" db="EMBL/GenBank/DDBJ databases">
        <title>Luteimonas salilacus sp. nov., isolated from the shore soil of Salt Lake in Tibet of China.</title>
        <authorList>
            <person name="Zhang X."/>
            <person name="Li A."/>
        </authorList>
    </citation>
    <scope>NUCLEOTIDE SEQUENCE [LARGE SCALE GENOMIC DNA]</scope>
    <source>
        <strain evidence="3 4">B3-2-R+30</strain>
    </source>
</reference>
<dbReference type="EMBL" id="JBFWIC010000029">
    <property type="protein sequence ID" value="MEZ0476191.1"/>
    <property type="molecule type" value="Genomic_DNA"/>
</dbReference>
<sequence>MSLDGISGTSDLQAATLDTPQTPTADQVREQEIRTTLTNNPPALEALDGLVGDDNYAQLDEAQKLQALEAFAATPNAATAAHQRGQAAVALNPGTDSSLLAPDAGMLTIGGQTYAIEHGQLLDAQGQPAGTIGNDGSFQLTGQEAQSVYDDINARVQLREQVGNETVDLLSLHPADPNGRLDNANLNPQIVERAEAVLGQARREGLDMRVVSDFRSVEEQDRLYAQGRTTPGEIVTNARGGSSWHNYGLAVDIAFNDVRGQPAWPEDGNWTRYGEIAVDQGLEWGGNWQRFPDRPHIEFHPGFGAGEARNLLNTYREGGLDAVWQRMGIGQ</sequence>
<feature type="region of interest" description="Disordered" evidence="1">
    <location>
        <begin position="1"/>
        <end position="28"/>
    </location>
</feature>
<dbReference type="Proteomes" id="UP001566331">
    <property type="component" value="Unassembled WGS sequence"/>
</dbReference>
<accession>A0ABV4HTW0</accession>
<dbReference type="InterPro" id="IPR039561">
    <property type="entry name" value="Peptidase_M15C"/>
</dbReference>
<dbReference type="SUPFAM" id="SSF55166">
    <property type="entry name" value="Hedgehog/DD-peptidase"/>
    <property type="match status" value="1"/>
</dbReference>
<organism evidence="3 4">
    <name type="scientific">Luteimonas salinilitoris</name>
    <dbReference type="NCBI Taxonomy" id="3237697"/>
    <lineage>
        <taxon>Bacteria</taxon>
        <taxon>Pseudomonadati</taxon>
        <taxon>Pseudomonadota</taxon>
        <taxon>Gammaproteobacteria</taxon>
        <taxon>Lysobacterales</taxon>
        <taxon>Lysobacteraceae</taxon>
        <taxon>Luteimonas</taxon>
    </lineage>
</organism>
<evidence type="ECO:0000313" key="4">
    <source>
        <dbReference type="Proteomes" id="UP001566331"/>
    </source>
</evidence>
<proteinExistence type="predicted"/>
<feature type="compositionally biased region" description="Polar residues" evidence="1">
    <location>
        <begin position="7"/>
        <end position="25"/>
    </location>
</feature>
<feature type="domain" description="Peptidase M15C" evidence="2">
    <location>
        <begin position="238"/>
        <end position="298"/>
    </location>
</feature>
<evidence type="ECO:0000313" key="3">
    <source>
        <dbReference type="EMBL" id="MEZ0476191.1"/>
    </source>
</evidence>
<dbReference type="CDD" id="cd14845">
    <property type="entry name" value="L-Ala-D-Glu_peptidase_like"/>
    <property type="match status" value="1"/>
</dbReference>
<protein>
    <submittedName>
        <fullName evidence="3">M15 family metallopeptidase</fullName>
    </submittedName>
</protein>